<dbReference type="SUPFAM" id="SSF103473">
    <property type="entry name" value="MFS general substrate transporter"/>
    <property type="match status" value="1"/>
</dbReference>
<dbReference type="GO" id="GO:0005886">
    <property type="term" value="C:plasma membrane"/>
    <property type="evidence" value="ECO:0007669"/>
    <property type="project" value="UniProtKB-SubCell"/>
</dbReference>
<evidence type="ECO:0000256" key="3">
    <source>
        <dbReference type="ARBA" id="ARBA00022692"/>
    </source>
</evidence>
<reference evidence="8 9" key="1">
    <citation type="submission" date="2018-06" db="EMBL/GenBank/DDBJ databases">
        <title>Genomic Encyclopedia of Type Strains, Phase III (KMG-III): the genomes of soil and plant-associated and newly described type strains.</title>
        <authorList>
            <person name="Whitman W."/>
        </authorList>
    </citation>
    <scope>NUCLEOTIDE SEQUENCE [LARGE SCALE GENOMIC DNA]</scope>
    <source>
        <strain evidence="8 9">CGMCC 4.7090</strain>
    </source>
</reference>
<evidence type="ECO:0000256" key="2">
    <source>
        <dbReference type="ARBA" id="ARBA00022475"/>
    </source>
</evidence>
<accession>A0A327Z559</accession>
<dbReference type="PROSITE" id="PS50850">
    <property type="entry name" value="MFS"/>
    <property type="match status" value="1"/>
</dbReference>
<organism evidence="8 9">
    <name type="scientific">Actinoplanes lutulentus</name>
    <dbReference type="NCBI Taxonomy" id="1287878"/>
    <lineage>
        <taxon>Bacteria</taxon>
        <taxon>Bacillati</taxon>
        <taxon>Actinomycetota</taxon>
        <taxon>Actinomycetes</taxon>
        <taxon>Micromonosporales</taxon>
        <taxon>Micromonosporaceae</taxon>
        <taxon>Actinoplanes</taxon>
    </lineage>
</organism>
<feature type="transmembrane region" description="Helical" evidence="6">
    <location>
        <begin position="203"/>
        <end position="225"/>
    </location>
</feature>
<dbReference type="InterPro" id="IPR011701">
    <property type="entry name" value="MFS"/>
</dbReference>
<feature type="transmembrane region" description="Helical" evidence="6">
    <location>
        <begin position="95"/>
        <end position="118"/>
    </location>
</feature>
<feature type="transmembrane region" description="Helical" evidence="6">
    <location>
        <begin position="295"/>
        <end position="316"/>
    </location>
</feature>
<feature type="transmembrane region" description="Helical" evidence="6">
    <location>
        <begin position="237"/>
        <end position="257"/>
    </location>
</feature>
<evidence type="ECO:0000259" key="7">
    <source>
        <dbReference type="PROSITE" id="PS50850"/>
    </source>
</evidence>
<proteinExistence type="predicted"/>
<dbReference type="Pfam" id="PF07690">
    <property type="entry name" value="MFS_1"/>
    <property type="match status" value="1"/>
</dbReference>
<feature type="transmembrane region" description="Helical" evidence="6">
    <location>
        <begin position="41"/>
        <end position="63"/>
    </location>
</feature>
<feature type="transmembrane region" description="Helical" evidence="6">
    <location>
        <begin position="70"/>
        <end position="89"/>
    </location>
</feature>
<feature type="transmembrane region" description="Helical" evidence="6">
    <location>
        <begin position="130"/>
        <end position="151"/>
    </location>
</feature>
<evidence type="ECO:0000256" key="6">
    <source>
        <dbReference type="SAM" id="Phobius"/>
    </source>
</evidence>
<dbReference type="Gene3D" id="1.20.1250.20">
    <property type="entry name" value="MFS general substrate transporter like domains"/>
    <property type="match status" value="2"/>
</dbReference>
<feature type="domain" description="Major facilitator superfamily (MFS) profile" evidence="7">
    <location>
        <begin position="1"/>
        <end position="384"/>
    </location>
</feature>
<keyword evidence="2" id="KW-1003">Cell membrane</keyword>
<dbReference type="OrthoDB" id="8596007at2"/>
<keyword evidence="4 6" id="KW-1133">Transmembrane helix</keyword>
<dbReference type="AlphaFoldDB" id="A0A327Z559"/>
<keyword evidence="3 6" id="KW-0812">Transmembrane</keyword>
<evidence type="ECO:0000313" key="8">
    <source>
        <dbReference type="EMBL" id="RAK31235.1"/>
    </source>
</evidence>
<dbReference type="InterPro" id="IPR050189">
    <property type="entry name" value="MFS_Efflux_Transporters"/>
</dbReference>
<evidence type="ECO:0000256" key="4">
    <source>
        <dbReference type="ARBA" id="ARBA00022989"/>
    </source>
</evidence>
<comment type="caution">
    <text evidence="8">The sequence shown here is derived from an EMBL/GenBank/DDBJ whole genome shotgun (WGS) entry which is preliminary data.</text>
</comment>
<sequence length="393" mass="41439">MRKAIVGLLVVCQSTQGLIFGGLALFLPLIRSDLGLTFTQAGTLAAATNLTYALMQIPSGFLADRFSPRRLFLIGLLGTNLLAALFTVVTSYEMLLINQGLTGFFRALVFAPGMLLMTRQFPSERRATAMGLYVAGGFSSNILLSSLGPLLVEPLGWRVLFVMFAGGGLLALALYWRTSEPDQPPRGPVARIRDLPVLLRHRIMWLTGVIQFARLAVAQGFTFWLPTYLVADRGQSLMTAGLVAAAGSAATAPANYLGGWVSDRIGRPLLVIGVSLSVLATGLTLLTYVPSMLGVLGVVALISVFVQVYFGPLFAVPVDVLGASRAGLISGFGNFCANLGSFAFVYALGAVKDATGSFQAGFLTLAGLCGVALTATVFSARSSGSGPRSERVQ</sequence>
<dbReference type="PANTHER" id="PTHR43124">
    <property type="entry name" value="PURINE EFFLUX PUMP PBUE"/>
    <property type="match status" value="1"/>
</dbReference>
<evidence type="ECO:0000313" key="9">
    <source>
        <dbReference type="Proteomes" id="UP000249341"/>
    </source>
</evidence>
<keyword evidence="9" id="KW-1185">Reference proteome</keyword>
<protein>
    <submittedName>
        <fullName evidence="8">Nitrate/nitrite transporter NarK</fullName>
    </submittedName>
</protein>
<dbReference type="PANTHER" id="PTHR43124:SF10">
    <property type="entry name" value="PURINE EFFLUX PUMP PBUE"/>
    <property type="match status" value="1"/>
</dbReference>
<evidence type="ECO:0000256" key="1">
    <source>
        <dbReference type="ARBA" id="ARBA00004651"/>
    </source>
</evidence>
<dbReference type="InterPro" id="IPR020846">
    <property type="entry name" value="MFS_dom"/>
</dbReference>
<dbReference type="Proteomes" id="UP000249341">
    <property type="component" value="Unassembled WGS sequence"/>
</dbReference>
<feature type="transmembrane region" description="Helical" evidence="6">
    <location>
        <begin position="328"/>
        <end position="348"/>
    </location>
</feature>
<dbReference type="EMBL" id="QLMJ01000015">
    <property type="protein sequence ID" value="RAK31235.1"/>
    <property type="molecule type" value="Genomic_DNA"/>
</dbReference>
<dbReference type="InterPro" id="IPR036259">
    <property type="entry name" value="MFS_trans_sf"/>
</dbReference>
<feature type="transmembrane region" description="Helical" evidence="6">
    <location>
        <begin position="157"/>
        <end position="176"/>
    </location>
</feature>
<comment type="subcellular location">
    <subcellularLocation>
        <location evidence="1">Cell membrane</location>
        <topology evidence="1">Multi-pass membrane protein</topology>
    </subcellularLocation>
</comment>
<dbReference type="GO" id="GO:0022857">
    <property type="term" value="F:transmembrane transporter activity"/>
    <property type="evidence" value="ECO:0007669"/>
    <property type="project" value="InterPro"/>
</dbReference>
<feature type="transmembrane region" description="Helical" evidence="6">
    <location>
        <begin position="360"/>
        <end position="380"/>
    </location>
</feature>
<gene>
    <name evidence="8" type="ORF">B0I29_11541</name>
</gene>
<keyword evidence="5 6" id="KW-0472">Membrane</keyword>
<name>A0A327Z559_9ACTN</name>
<dbReference type="RefSeq" id="WP_111652165.1">
    <property type="nucleotide sequence ID" value="NZ_JACHWI010000010.1"/>
</dbReference>
<evidence type="ECO:0000256" key="5">
    <source>
        <dbReference type="ARBA" id="ARBA00023136"/>
    </source>
</evidence>
<feature type="transmembrane region" description="Helical" evidence="6">
    <location>
        <begin position="269"/>
        <end position="289"/>
    </location>
</feature>